<keyword evidence="1" id="KW-1133">Transmembrane helix</keyword>
<dbReference type="Gramene" id="mRNA:HanXRQr2_Chr16g0753421">
    <property type="protein sequence ID" value="CDS:HanXRQr2_Chr16g0753421.1"/>
    <property type="gene ID" value="HanXRQr2_Chr16g0753421"/>
</dbReference>
<accession>A0A9K3DRQ6</accession>
<proteinExistence type="predicted"/>
<evidence type="ECO:0000256" key="1">
    <source>
        <dbReference type="SAM" id="Phobius"/>
    </source>
</evidence>
<reference evidence="2" key="2">
    <citation type="submission" date="2020-06" db="EMBL/GenBank/DDBJ databases">
        <title>Helianthus annuus Genome sequencing and assembly Release 2.</title>
        <authorList>
            <person name="Gouzy J."/>
            <person name="Langlade N."/>
            <person name="Munos S."/>
        </authorList>
    </citation>
    <scope>NUCLEOTIDE SEQUENCE</scope>
    <source>
        <tissue evidence="2">Leaves</tissue>
    </source>
</reference>
<evidence type="ECO:0000313" key="2">
    <source>
        <dbReference type="EMBL" id="KAF5760432.1"/>
    </source>
</evidence>
<name>A0A9K3DRQ6_HELAN</name>
<keyword evidence="1" id="KW-0472">Membrane</keyword>
<reference evidence="2" key="1">
    <citation type="journal article" date="2017" name="Nature">
        <title>The sunflower genome provides insights into oil metabolism, flowering and Asterid evolution.</title>
        <authorList>
            <person name="Badouin H."/>
            <person name="Gouzy J."/>
            <person name="Grassa C.J."/>
            <person name="Murat F."/>
            <person name="Staton S.E."/>
            <person name="Cottret L."/>
            <person name="Lelandais-Briere C."/>
            <person name="Owens G.L."/>
            <person name="Carrere S."/>
            <person name="Mayjonade B."/>
            <person name="Legrand L."/>
            <person name="Gill N."/>
            <person name="Kane N.C."/>
            <person name="Bowers J.E."/>
            <person name="Hubner S."/>
            <person name="Bellec A."/>
            <person name="Berard A."/>
            <person name="Berges H."/>
            <person name="Blanchet N."/>
            <person name="Boniface M.C."/>
            <person name="Brunel D."/>
            <person name="Catrice O."/>
            <person name="Chaidir N."/>
            <person name="Claudel C."/>
            <person name="Donnadieu C."/>
            <person name="Faraut T."/>
            <person name="Fievet G."/>
            <person name="Helmstetter N."/>
            <person name="King M."/>
            <person name="Knapp S.J."/>
            <person name="Lai Z."/>
            <person name="Le Paslier M.C."/>
            <person name="Lippi Y."/>
            <person name="Lorenzon L."/>
            <person name="Mandel J.R."/>
            <person name="Marage G."/>
            <person name="Marchand G."/>
            <person name="Marquand E."/>
            <person name="Bret-Mestries E."/>
            <person name="Morien E."/>
            <person name="Nambeesan S."/>
            <person name="Nguyen T."/>
            <person name="Pegot-Espagnet P."/>
            <person name="Pouilly N."/>
            <person name="Raftis F."/>
            <person name="Sallet E."/>
            <person name="Schiex T."/>
            <person name="Thomas J."/>
            <person name="Vandecasteele C."/>
            <person name="Vares D."/>
            <person name="Vear F."/>
            <person name="Vautrin S."/>
            <person name="Crespi M."/>
            <person name="Mangin B."/>
            <person name="Burke J.M."/>
            <person name="Salse J."/>
            <person name="Munos S."/>
            <person name="Vincourt P."/>
            <person name="Rieseberg L.H."/>
            <person name="Langlade N.B."/>
        </authorList>
    </citation>
    <scope>NUCLEOTIDE SEQUENCE</scope>
    <source>
        <tissue evidence="2">Leaves</tissue>
    </source>
</reference>
<organism evidence="2 3">
    <name type="scientific">Helianthus annuus</name>
    <name type="common">Common sunflower</name>
    <dbReference type="NCBI Taxonomy" id="4232"/>
    <lineage>
        <taxon>Eukaryota</taxon>
        <taxon>Viridiplantae</taxon>
        <taxon>Streptophyta</taxon>
        <taxon>Embryophyta</taxon>
        <taxon>Tracheophyta</taxon>
        <taxon>Spermatophyta</taxon>
        <taxon>Magnoliopsida</taxon>
        <taxon>eudicotyledons</taxon>
        <taxon>Gunneridae</taxon>
        <taxon>Pentapetalae</taxon>
        <taxon>asterids</taxon>
        <taxon>campanulids</taxon>
        <taxon>Asterales</taxon>
        <taxon>Asteraceae</taxon>
        <taxon>Asteroideae</taxon>
        <taxon>Heliantheae alliance</taxon>
        <taxon>Heliantheae</taxon>
        <taxon>Helianthus</taxon>
    </lineage>
</organism>
<feature type="transmembrane region" description="Helical" evidence="1">
    <location>
        <begin position="7"/>
        <end position="24"/>
    </location>
</feature>
<sequence>MFLKRIARLIQVHFHILLFLYLPLEVSGVIGDLGFFLCSVNPLDLVCMVVRSSRW</sequence>
<comment type="caution">
    <text evidence="2">The sequence shown here is derived from an EMBL/GenBank/DDBJ whole genome shotgun (WGS) entry which is preliminary data.</text>
</comment>
<keyword evidence="3" id="KW-1185">Reference proteome</keyword>
<protein>
    <submittedName>
        <fullName evidence="2">Uncharacterized protein</fullName>
    </submittedName>
</protein>
<gene>
    <name evidence="2" type="ORF">HanXRQr2_Chr16g0753421</name>
</gene>
<dbReference type="AlphaFoldDB" id="A0A9K3DRQ6"/>
<dbReference type="EMBL" id="MNCJ02000331">
    <property type="protein sequence ID" value="KAF5760432.1"/>
    <property type="molecule type" value="Genomic_DNA"/>
</dbReference>
<keyword evidence="1" id="KW-0812">Transmembrane</keyword>
<evidence type="ECO:0000313" key="3">
    <source>
        <dbReference type="Proteomes" id="UP000215914"/>
    </source>
</evidence>
<dbReference type="Proteomes" id="UP000215914">
    <property type="component" value="Unassembled WGS sequence"/>
</dbReference>